<comment type="caution">
    <text evidence="1">The sequence shown here is derived from an EMBL/GenBank/DDBJ whole genome shotgun (WGS) entry which is preliminary data.</text>
</comment>
<dbReference type="EMBL" id="LSSK01001906">
    <property type="protein sequence ID" value="OMH78528.1"/>
    <property type="molecule type" value="Genomic_DNA"/>
</dbReference>
<dbReference type="Proteomes" id="UP000188320">
    <property type="component" value="Unassembled WGS sequence"/>
</dbReference>
<name>A0A1R1PC33_ZANCU</name>
<gene>
    <name evidence="1" type="ORF">AX774_g8078</name>
</gene>
<evidence type="ECO:0000313" key="1">
    <source>
        <dbReference type="EMBL" id="OMH78528.1"/>
    </source>
</evidence>
<sequence length="247" mass="28303">MMDIINSKKKDIGNAIQIYLEHLPDAYDIRVIERVSYDKLIEIIEYVVENNLQSTFNDTEYDETNALEVENDIEVLNDRHYELAKSELVSRNFGMLKLLIEYGMNVNSHGNLILKTAYKAGDIGWIDYFIGKGAKFDEESDVFEEACKSDKVEVLEHWIKNGGVVPKNPEYPCINMACLLGNFSMIKLLVESGVDLSNPERNGVRIACRLGQKKTLKYLLDNKAVVGNICRYRLEGNREKGQYRYEG</sequence>
<evidence type="ECO:0000313" key="2">
    <source>
        <dbReference type="Proteomes" id="UP000188320"/>
    </source>
</evidence>
<dbReference type="AlphaFoldDB" id="A0A1R1PC33"/>
<dbReference type="OrthoDB" id="20872at2759"/>
<dbReference type="SUPFAM" id="SSF48403">
    <property type="entry name" value="Ankyrin repeat"/>
    <property type="match status" value="1"/>
</dbReference>
<proteinExistence type="predicted"/>
<keyword evidence="2" id="KW-1185">Reference proteome</keyword>
<dbReference type="InterPro" id="IPR036770">
    <property type="entry name" value="Ankyrin_rpt-contain_sf"/>
</dbReference>
<dbReference type="Gene3D" id="1.25.40.20">
    <property type="entry name" value="Ankyrin repeat-containing domain"/>
    <property type="match status" value="1"/>
</dbReference>
<protein>
    <submittedName>
        <fullName evidence="1">Putative ankyrin repeat protein L25</fullName>
    </submittedName>
</protein>
<organism evidence="1 2">
    <name type="scientific">Zancudomyces culisetae</name>
    <name type="common">Gut fungus</name>
    <name type="synonym">Smittium culisetae</name>
    <dbReference type="NCBI Taxonomy" id="1213189"/>
    <lineage>
        <taxon>Eukaryota</taxon>
        <taxon>Fungi</taxon>
        <taxon>Fungi incertae sedis</taxon>
        <taxon>Zoopagomycota</taxon>
        <taxon>Kickxellomycotina</taxon>
        <taxon>Harpellomycetes</taxon>
        <taxon>Harpellales</taxon>
        <taxon>Legeriomycetaceae</taxon>
        <taxon>Zancudomyces</taxon>
    </lineage>
</organism>
<accession>A0A1R1PC33</accession>
<reference evidence="2" key="1">
    <citation type="submission" date="2017-01" db="EMBL/GenBank/DDBJ databases">
        <authorList>
            <person name="Wang Y."/>
            <person name="White M."/>
            <person name="Kvist S."/>
            <person name="Moncalvo J.-M."/>
        </authorList>
    </citation>
    <scope>NUCLEOTIDE SEQUENCE [LARGE SCALE GENOMIC DNA]</scope>
    <source>
        <strain evidence="2">COL-18-3</strain>
    </source>
</reference>